<dbReference type="RefSeq" id="WP_285391489.1">
    <property type="nucleotide sequence ID" value="NZ_JASSVS010000007.1"/>
</dbReference>
<dbReference type="Proteomes" id="UP001227964">
    <property type="component" value="Unassembled WGS sequence"/>
</dbReference>
<evidence type="ECO:0000313" key="2">
    <source>
        <dbReference type="Proteomes" id="UP001227964"/>
    </source>
</evidence>
<gene>
    <name evidence="1" type="ORF">QPM17_14285</name>
</gene>
<dbReference type="EMBL" id="JASSVS010000007">
    <property type="protein sequence ID" value="MDL0432309.1"/>
    <property type="molecule type" value="Genomic_DNA"/>
</dbReference>
<comment type="caution">
    <text evidence="1">The sequence shown here is derived from an EMBL/GenBank/DDBJ whole genome shotgun (WGS) entry which is preliminary data.</text>
</comment>
<accession>A0ABT7IDS8</accession>
<protein>
    <submittedName>
        <fullName evidence="1">Uncharacterized protein</fullName>
    </submittedName>
</protein>
<organism evidence="1 2">
    <name type="scientific">Marinobacter azerbaijanicus</name>
    <dbReference type="NCBI Taxonomy" id="3050455"/>
    <lineage>
        <taxon>Bacteria</taxon>
        <taxon>Pseudomonadati</taxon>
        <taxon>Pseudomonadota</taxon>
        <taxon>Gammaproteobacteria</taxon>
        <taxon>Pseudomonadales</taxon>
        <taxon>Marinobacteraceae</taxon>
        <taxon>Marinobacter</taxon>
    </lineage>
</organism>
<proteinExistence type="predicted"/>
<sequence length="90" mass="10126">MVSLLEPGRFRSPRDSMQAEHRFATRGSNEVFPRDTRLRVFVCHMRPEELVGVCRPLDLGLERTLAFGYTNHGGTLDTAGLLTLHESLGE</sequence>
<reference evidence="1 2" key="1">
    <citation type="submission" date="2023-06" db="EMBL/GenBank/DDBJ databases">
        <title>Marinobacter azerbaijanicus a moderately halophilic, isolated from Urmia Lake in Azerbaijan region of Iran.</title>
        <authorList>
            <person name="Sanchez-Porro C."/>
            <person name="Aghdam E.M."/>
            <person name="Saheb S.M."/>
            <person name="Tarhriz V."/>
            <person name="Kazemi E."/>
            <person name="Ammozegar M.A."/>
            <person name="Ventosa A."/>
            <person name="Hejazi M.S."/>
        </authorList>
    </citation>
    <scope>NUCLEOTIDE SEQUENCE [LARGE SCALE GENOMIC DNA]</scope>
    <source>
        <strain evidence="1 2">TBZ242</strain>
    </source>
</reference>
<name>A0ABT7IDS8_9GAMM</name>
<keyword evidence="2" id="KW-1185">Reference proteome</keyword>
<evidence type="ECO:0000313" key="1">
    <source>
        <dbReference type="EMBL" id="MDL0432309.1"/>
    </source>
</evidence>